<feature type="transmembrane region" description="Helical" evidence="8">
    <location>
        <begin position="148"/>
        <end position="169"/>
    </location>
</feature>
<dbReference type="AlphaFoldDB" id="A0A4S4EBI9"/>
<feature type="transmembrane region" description="Helical" evidence="8">
    <location>
        <begin position="53"/>
        <end position="72"/>
    </location>
</feature>
<evidence type="ECO:0000256" key="4">
    <source>
        <dbReference type="ARBA" id="ARBA00022970"/>
    </source>
</evidence>
<dbReference type="STRING" id="542762.A0A4S4EBI9"/>
<feature type="transmembrane region" description="Helical" evidence="8">
    <location>
        <begin position="214"/>
        <end position="235"/>
    </location>
</feature>
<dbReference type="EMBL" id="SDRB02006184">
    <property type="protein sequence ID" value="THG12946.1"/>
    <property type="molecule type" value="Genomic_DNA"/>
</dbReference>
<keyword evidence="2" id="KW-0813">Transport</keyword>
<protein>
    <recommendedName>
        <fullName evidence="9">Amino acid transporter transmembrane domain-containing protein</fullName>
    </recommendedName>
</protein>
<keyword evidence="3 8" id="KW-0812">Transmembrane</keyword>
<evidence type="ECO:0000256" key="7">
    <source>
        <dbReference type="SAM" id="MobiDB-lite"/>
    </source>
</evidence>
<evidence type="ECO:0000256" key="1">
    <source>
        <dbReference type="ARBA" id="ARBA00004370"/>
    </source>
</evidence>
<keyword evidence="4" id="KW-0029">Amino-acid transport</keyword>
<evidence type="ECO:0000313" key="11">
    <source>
        <dbReference type="Proteomes" id="UP000306102"/>
    </source>
</evidence>
<dbReference type="GO" id="GO:0016020">
    <property type="term" value="C:membrane"/>
    <property type="evidence" value="ECO:0007669"/>
    <property type="project" value="UniProtKB-SubCell"/>
</dbReference>
<feature type="transmembrane region" description="Helical" evidence="8">
    <location>
        <begin position="102"/>
        <end position="122"/>
    </location>
</feature>
<keyword evidence="6 8" id="KW-0472">Membrane</keyword>
<accession>A0A4S4EBI9</accession>
<dbReference type="InterPro" id="IPR013057">
    <property type="entry name" value="AA_transpt_TM"/>
</dbReference>
<proteinExistence type="predicted"/>
<organism evidence="10 11">
    <name type="scientific">Camellia sinensis var. sinensis</name>
    <name type="common">China tea</name>
    <dbReference type="NCBI Taxonomy" id="542762"/>
    <lineage>
        <taxon>Eukaryota</taxon>
        <taxon>Viridiplantae</taxon>
        <taxon>Streptophyta</taxon>
        <taxon>Embryophyta</taxon>
        <taxon>Tracheophyta</taxon>
        <taxon>Spermatophyta</taxon>
        <taxon>Magnoliopsida</taxon>
        <taxon>eudicotyledons</taxon>
        <taxon>Gunneridae</taxon>
        <taxon>Pentapetalae</taxon>
        <taxon>asterids</taxon>
        <taxon>Ericales</taxon>
        <taxon>Theaceae</taxon>
        <taxon>Camellia</taxon>
    </lineage>
</organism>
<sequence length="515" mass="55903">MATLLDDIGLSQSLPLRFLKIQPINVSLWASLSISISGLQDMKISHAGLDSVVFLRIYTIGTTASVVHFSVIDFCARRTAASVLVCVGILSIPYALSQGGWLSLIILFLVAILCCYTGLLLLRCMDADPLIKTYPDIGELAFGTKGRALVSTLMYLELFLVAVEFLILEGDNLNKLFPNTSVHIAGQKIGGKQCFVLLTAFVILPTTWLRSLGLLAYVSVGGVLASVVLVGSVFWGGAVDGVGFHERGDLWNWSGLPTAISLYTFCYCGHAVFPTLCNSMKDRGQFPMVLLVCFVLSTICYGSMAVLGYLMFGENLMSQVTLNLPTHNISSKIAIYTTLINPITKYAIIISPIATAIEATSPFRNSRPISLLIRSVLVFSTAVVALSIPFFGYVMAFIGSFLSVSVSILLPCLCYLKIYKAYRSFGAELMLIGAILVMGVFVAVTELRIHNPLRTTIGLGKSIVSLGEKVVLKNSSVINEMDFFADDKQHHSKAAASIDDEKDLPEPAQLNFNVK</sequence>
<evidence type="ECO:0000313" key="10">
    <source>
        <dbReference type="EMBL" id="THG12946.1"/>
    </source>
</evidence>
<keyword evidence="11" id="KW-1185">Reference proteome</keyword>
<feature type="transmembrane region" description="Helical" evidence="8">
    <location>
        <begin position="189"/>
        <end position="207"/>
    </location>
</feature>
<gene>
    <name evidence="10" type="ORF">TEA_014569</name>
</gene>
<comment type="caution">
    <text evidence="10">The sequence shown here is derived from an EMBL/GenBank/DDBJ whole genome shotgun (WGS) entry which is preliminary data.</text>
</comment>
<dbReference type="Pfam" id="PF01490">
    <property type="entry name" value="Aa_trans"/>
    <property type="match status" value="1"/>
</dbReference>
<dbReference type="Proteomes" id="UP000306102">
    <property type="component" value="Unassembled WGS sequence"/>
</dbReference>
<feature type="domain" description="Amino acid transporter transmembrane" evidence="9">
    <location>
        <begin position="84"/>
        <end position="444"/>
    </location>
</feature>
<dbReference type="PANTHER" id="PTHR48017">
    <property type="entry name" value="OS05G0424000 PROTEIN-RELATED"/>
    <property type="match status" value="1"/>
</dbReference>
<evidence type="ECO:0000256" key="3">
    <source>
        <dbReference type="ARBA" id="ARBA00022692"/>
    </source>
</evidence>
<feature type="transmembrane region" description="Helical" evidence="8">
    <location>
        <begin position="79"/>
        <end position="96"/>
    </location>
</feature>
<dbReference type="GO" id="GO:0006865">
    <property type="term" value="P:amino acid transport"/>
    <property type="evidence" value="ECO:0007669"/>
    <property type="project" value="UniProtKB-KW"/>
</dbReference>
<feature type="transmembrane region" description="Helical" evidence="8">
    <location>
        <begin position="255"/>
        <end position="277"/>
    </location>
</feature>
<evidence type="ECO:0000256" key="8">
    <source>
        <dbReference type="SAM" id="Phobius"/>
    </source>
</evidence>
<evidence type="ECO:0000256" key="2">
    <source>
        <dbReference type="ARBA" id="ARBA00022448"/>
    </source>
</evidence>
<reference evidence="10 11" key="1">
    <citation type="journal article" date="2018" name="Proc. Natl. Acad. Sci. U.S.A.">
        <title>Draft genome sequence of Camellia sinensis var. sinensis provides insights into the evolution of the tea genome and tea quality.</title>
        <authorList>
            <person name="Wei C."/>
            <person name="Yang H."/>
            <person name="Wang S."/>
            <person name="Zhao J."/>
            <person name="Liu C."/>
            <person name="Gao L."/>
            <person name="Xia E."/>
            <person name="Lu Y."/>
            <person name="Tai Y."/>
            <person name="She G."/>
            <person name="Sun J."/>
            <person name="Cao H."/>
            <person name="Tong W."/>
            <person name="Gao Q."/>
            <person name="Li Y."/>
            <person name="Deng W."/>
            <person name="Jiang X."/>
            <person name="Wang W."/>
            <person name="Chen Q."/>
            <person name="Zhang S."/>
            <person name="Li H."/>
            <person name="Wu J."/>
            <person name="Wang P."/>
            <person name="Li P."/>
            <person name="Shi C."/>
            <person name="Zheng F."/>
            <person name="Jian J."/>
            <person name="Huang B."/>
            <person name="Shan D."/>
            <person name="Shi M."/>
            <person name="Fang C."/>
            <person name="Yue Y."/>
            <person name="Li F."/>
            <person name="Li D."/>
            <person name="Wei S."/>
            <person name="Han B."/>
            <person name="Jiang C."/>
            <person name="Yin Y."/>
            <person name="Xia T."/>
            <person name="Zhang Z."/>
            <person name="Bennetzen J.L."/>
            <person name="Zhao S."/>
            <person name="Wan X."/>
        </authorList>
    </citation>
    <scope>NUCLEOTIDE SEQUENCE [LARGE SCALE GENOMIC DNA]</scope>
    <source>
        <strain evidence="11">cv. Shuchazao</strain>
        <tissue evidence="10">Leaf</tissue>
    </source>
</reference>
<evidence type="ECO:0000259" key="9">
    <source>
        <dbReference type="Pfam" id="PF01490"/>
    </source>
</evidence>
<evidence type="ECO:0000256" key="5">
    <source>
        <dbReference type="ARBA" id="ARBA00022989"/>
    </source>
</evidence>
<feature type="transmembrane region" description="Helical" evidence="8">
    <location>
        <begin position="394"/>
        <end position="416"/>
    </location>
</feature>
<feature type="transmembrane region" description="Helical" evidence="8">
    <location>
        <begin position="333"/>
        <end position="357"/>
    </location>
</feature>
<feature type="transmembrane region" description="Helical" evidence="8">
    <location>
        <begin position="289"/>
        <end position="313"/>
    </location>
</feature>
<evidence type="ECO:0000256" key="6">
    <source>
        <dbReference type="ARBA" id="ARBA00023136"/>
    </source>
</evidence>
<feature type="transmembrane region" description="Helical" evidence="8">
    <location>
        <begin position="369"/>
        <end position="388"/>
    </location>
</feature>
<feature type="region of interest" description="Disordered" evidence="7">
    <location>
        <begin position="495"/>
        <end position="515"/>
    </location>
</feature>
<comment type="subcellular location">
    <subcellularLocation>
        <location evidence="1">Membrane</location>
    </subcellularLocation>
</comment>
<keyword evidence="5 8" id="KW-1133">Transmembrane helix</keyword>
<name>A0A4S4EBI9_CAMSN</name>
<feature type="transmembrane region" description="Helical" evidence="8">
    <location>
        <begin position="425"/>
        <end position="444"/>
    </location>
</feature>